<keyword evidence="3" id="KW-1185">Reference proteome</keyword>
<organism evidence="2 3">
    <name type="scientific">Marchantia polymorpha subsp. ruderalis</name>
    <dbReference type="NCBI Taxonomy" id="1480154"/>
    <lineage>
        <taxon>Eukaryota</taxon>
        <taxon>Viridiplantae</taxon>
        <taxon>Streptophyta</taxon>
        <taxon>Embryophyta</taxon>
        <taxon>Marchantiophyta</taxon>
        <taxon>Marchantiopsida</taxon>
        <taxon>Marchantiidae</taxon>
        <taxon>Marchantiales</taxon>
        <taxon>Marchantiaceae</taxon>
        <taxon>Marchantia</taxon>
    </lineage>
</organism>
<sequence>MSLLENEKRCGDFGVQVMHDTVTKVGEEVGNGKEDEEEELAKTNSHKPRALCHSPACLPACLVPGCKAFGGGTDALLLVCVGDLVSHRTQIRVWQPSRLPRPQGIAQETTTDMEESPRLHTVPADSQESSGAPRGSEALHRVVLHANEVSRTHNNSNVNTTDKDAFELLKTPYDMPQLRLQPALFPRRHFDYALPCHPGQGFHSTCRRALV</sequence>
<reference evidence="2" key="1">
    <citation type="submission" date="2016-03" db="EMBL/GenBank/DDBJ databases">
        <title>Mechanisms controlling the formation of the plant cell surface in tip-growing cells are functionally conserved among land plants.</title>
        <authorList>
            <person name="Honkanen S."/>
            <person name="Jones V.A."/>
            <person name="Morieri G."/>
            <person name="Champion C."/>
            <person name="Hetherington A.J."/>
            <person name="Kelly S."/>
            <person name="Saint-Marcoux D."/>
            <person name="Proust H."/>
            <person name="Prescott H."/>
            <person name="Dolan L."/>
        </authorList>
    </citation>
    <scope>NUCLEOTIDE SEQUENCE [LARGE SCALE GENOMIC DNA]</scope>
    <source>
        <tissue evidence="2">Whole gametophyte</tissue>
    </source>
</reference>
<evidence type="ECO:0000313" key="3">
    <source>
        <dbReference type="Proteomes" id="UP000077202"/>
    </source>
</evidence>
<evidence type="ECO:0000256" key="1">
    <source>
        <dbReference type="SAM" id="MobiDB-lite"/>
    </source>
</evidence>
<comment type="caution">
    <text evidence="2">The sequence shown here is derived from an EMBL/GenBank/DDBJ whole genome shotgun (WGS) entry which is preliminary data.</text>
</comment>
<proteinExistence type="predicted"/>
<dbReference type="EMBL" id="LVLJ01002789">
    <property type="protein sequence ID" value="OAE23756.1"/>
    <property type="molecule type" value="Genomic_DNA"/>
</dbReference>
<feature type="region of interest" description="Disordered" evidence="1">
    <location>
        <begin position="25"/>
        <end position="45"/>
    </location>
</feature>
<evidence type="ECO:0000313" key="2">
    <source>
        <dbReference type="EMBL" id="OAE23756.1"/>
    </source>
</evidence>
<name>A0A176VV57_MARPO</name>
<protein>
    <submittedName>
        <fullName evidence="2">Uncharacterized protein</fullName>
    </submittedName>
</protein>
<gene>
    <name evidence="2" type="ORF">AXG93_4776s1410</name>
</gene>
<dbReference type="Proteomes" id="UP000077202">
    <property type="component" value="Unassembled WGS sequence"/>
</dbReference>
<dbReference type="AlphaFoldDB" id="A0A176VV57"/>
<feature type="region of interest" description="Disordered" evidence="1">
    <location>
        <begin position="109"/>
        <end position="135"/>
    </location>
</feature>
<accession>A0A176VV57</accession>